<dbReference type="AlphaFoldDB" id="W1P8S6"/>
<organism evidence="2 3">
    <name type="scientific">Amborella trichopoda</name>
    <dbReference type="NCBI Taxonomy" id="13333"/>
    <lineage>
        <taxon>Eukaryota</taxon>
        <taxon>Viridiplantae</taxon>
        <taxon>Streptophyta</taxon>
        <taxon>Embryophyta</taxon>
        <taxon>Tracheophyta</taxon>
        <taxon>Spermatophyta</taxon>
        <taxon>Magnoliopsida</taxon>
        <taxon>Amborellales</taxon>
        <taxon>Amborellaceae</taxon>
        <taxon>Amborella</taxon>
    </lineage>
</organism>
<keyword evidence="3" id="KW-1185">Reference proteome</keyword>
<dbReference type="Gene3D" id="1.50.10.160">
    <property type="match status" value="1"/>
</dbReference>
<dbReference type="PANTHER" id="PTHR31739">
    <property type="entry name" value="ENT-COPALYL DIPHOSPHATE SYNTHASE, CHLOROPLASTIC"/>
    <property type="match status" value="1"/>
</dbReference>
<dbReference type="EMBL" id="KI394358">
    <property type="protein sequence ID" value="ERN03390.1"/>
    <property type="molecule type" value="Genomic_DNA"/>
</dbReference>
<evidence type="ECO:0000313" key="2">
    <source>
        <dbReference type="EMBL" id="ERN03390.1"/>
    </source>
</evidence>
<dbReference type="InterPro" id="IPR050148">
    <property type="entry name" value="Terpene_synthase-like"/>
</dbReference>
<dbReference type="PANTHER" id="PTHR31739:SF25">
    <property type="entry name" value="(E,E)-GERANYLLINALOOL SYNTHASE"/>
    <property type="match status" value="1"/>
</dbReference>
<proteinExistence type="predicted"/>
<name>W1P8S6_AMBTC</name>
<evidence type="ECO:0000256" key="1">
    <source>
        <dbReference type="ARBA" id="ARBA00022842"/>
    </source>
</evidence>
<dbReference type="SUPFAM" id="SSF48239">
    <property type="entry name" value="Terpenoid cyclases/Protein prenyltransferases"/>
    <property type="match status" value="1"/>
</dbReference>
<sequence>MEVHTPSAYDIAWVAMVPSEKYGGPLMFPQCLKWIIENQNFGGFWGGEDDCNSPTADCLRATLACIAALKTWGWGRDTYTWHELGLRRPTVLLTT</sequence>
<dbReference type="GO" id="GO:0016114">
    <property type="term" value="P:terpenoid biosynthetic process"/>
    <property type="evidence" value="ECO:0007669"/>
    <property type="project" value="InterPro"/>
</dbReference>
<dbReference type="InterPro" id="IPR008930">
    <property type="entry name" value="Terpenoid_cyclase/PrenylTrfase"/>
</dbReference>
<evidence type="ECO:0000313" key="3">
    <source>
        <dbReference type="Proteomes" id="UP000017836"/>
    </source>
</evidence>
<dbReference type="Gramene" id="ERN03390">
    <property type="protein sequence ID" value="ERN03390"/>
    <property type="gene ID" value="AMTR_s00003p00255690"/>
</dbReference>
<gene>
    <name evidence="2" type="ORF">AMTR_s00003p00255690</name>
</gene>
<protein>
    <recommendedName>
        <fullName evidence="4">Squalene cyclase N-terminal domain-containing protein</fullName>
    </recommendedName>
</protein>
<reference evidence="3" key="1">
    <citation type="journal article" date="2013" name="Science">
        <title>The Amborella genome and the evolution of flowering plants.</title>
        <authorList>
            <consortium name="Amborella Genome Project"/>
        </authorList>
    </citation>
    <scope>NUCLEOTIDE SEQUENCE [LARGE SCALE GENOMIC DNA]</scope>
</reference>
<dbReference type="Proteomes" id="UP000017836">
    <property type="component" value="Unassembled WGS sequence"/>
</dbReference>
<dbReference type="GO" id="GO:0010333">
    <property type="term" value="F:terpene synthase activity"/>
    <property type="evidence" value="ECO:0007669"/>
    <property type="project" value="InterPro"/>
</dbReference>
<dbReference type="HOGENOM" id="CLU_2375587_0_0_1"/>
<accession>W1P8S6</accession>
<keyword evidence="1" id="KW-0460">Magnesium</keyword>
<evidence type="ECO:0008006" key="4">
    <source>
        <dbReference type="Google" id="ProtNLM"/>
    </source>
</evidence>